<evidence type="ECO:0000313" key="2">
    <source>
        <dbReference type="Ensembl" id="ENSSSCP00050012992.1"/>
    </source>
</evidence>
<organism evidence="2 3">
    <name type="scientific">Sus scrofa</name>
    <name type="common">Pig</name>
    <dbReference type="NCBI Taxonomy" id="9823"/>
    <lineage>
        <taxon>Eukaryota</taxon>
        <taxon>Metazoa</taxon>
        <taxon>Chordata</taxon>
        <taxon>Craniata</taxon>
        <taxon>Vertebrata</taxon>
        <taxon>Euteleostomi</taxon>
        <taxon>Mammalia</taxon>
        <taxon>Eutheria</taxon>
        <taxon>Laurasiatheria</taxon>
        <taxon>Artiodactyla</taxon>
        <taxon>Suina</taxon>
        <taxon>Suidae</taxon>
        <taxon>Sus</taxon>
    </lineage>
</organism>
<protein>
    <submittedName>
        <fullName evidence="2">Uncharacterized protein</fullName>
    </submittedName>
</protein>
<evidence type="ECO:0000313" key="3">
    <source>
        <dbReference type="Proteomes" id="UP000694571"/>
    </source>
</evidence>
<evidence type="ECO:0000256" key="1">
    <source>
        <dbReference type="SAM" id="MobiDB-lite"/>
    </source>
</evidence>
<feature type="region of interest" description="Disordered" evidence="1">
    <location>
        <begin position="1"/>
        <end position="26"/>
    </location>
</feature>
<name>A0A8D1LSL4_PIG</name>
<dbReference type="Proteomes" id="UP000694571">
    <property type="component" value="Unplaced"/>
</dbReference>
<proteinExistence type="predicted"/>
<accession>A0A8D1LSL4</accession>
<dbReference type="Ensembl" id="ENSSSCT00050031123.1">
    <property type="protein sequence ID" value="ENSSSCP00050012992.1"/>
    <property type="gene ID" value="ENSSSCG00050023062.1"/>
</dbReference>
<reference evidence="2" key="1">
    <citation type="submission" date="2025-08" db="UniProtKB">
        <authorList>
            <consortium name="Ensembl"/>
        </authorList>
    </citation>
    <scope>IDENTIFICATION</scope>
</reference>
<sequence length="160" mass="17264">MVATVGDGPKNKHLPKLNVSPSREGGGVARAQTHQLIRHPTLPHLLFVSLGAMLNISVLSPLPGQWCVASRVGVCCGDLWGLGGDADEVLAVNIGLLKFTHTNTHTHTHTHTHAQTQDIPPPKKEILQLNYSLEQSKSQCLLKAVYFPGSVIQAGLNFQK</sequence>
<dbReference type="AlphaFoldDB" id="A0A8D1LSL4"/>